<keyword evidence="3" id="KW-1185">Reference proteome</keyword>
<dbReference type="AlphaFoldDB" id="A0A5C3QHU9"/>
<organism evidence="2 3">
    <name type="scientific">Pterulicium gracile</name>
    <dbReference type="NCBI Taxonomy" id="1884261"/>
    <lineage>
        <taxon>Eukaryota</taxon>
        <taxon>Fungi</taxon>
        <taxon>Dikarya</taxon>
        <taxon>Basidiomycota</taxon>
        <taxon>Agaricomycotina</taxon>
        <taxon>Agaricomycetes</taxon>
        <taxon>Agaricomycetidae</taxon>
        <taxon>Agaricales</taxon>
        <taxon>Pleurotineae</taxon>
        <taxon>Pterulaceae</taxon>
        <taxon>Pterulicium</taxon>
    </lineage>
</organism>
<feature type="region of interest" description="Disordered" evidence="1">
    <location>
        <begin position="72"/>
        <end position="104"/>
    </location>
</feature>
<accession>A0A5C3QHU9</accession>
<gene>
    <name evidence="2" type="ORF">BDV98DRAFT_507900</name>
</gene>
<evidence type="ECO:0000313" key="2">
    <source>
        <dbReference type="EMBL" id="TFL01292.1"/>
    </source>
</evidence>
<dbReference type="OrthoDB" id="3230070at2759"/>
<proteinExistence type="predicted"/>
<dbReference type="EMBL" id="ML178825">
    <property type="protein sequence ID" value="TFL01292.1"/>
    <property type="molecule type" value="Genomic_DNA"/>
</dbReference>
<feature type="compositionally biased region" description="Pro residues" evidence="1">
    <location>
        <begin position="95"/>
        <end position="104"/>
    </location>
</feature>
<dbReference type="Proteomes" id="UP000305067">
    <property type="component" value="Unassembled WGS sequence"/>
</dbReference>
<evidence type="ECO:0000313" key="3">
    <source>
        <dbReference type="Proteomes" id="UP000305067"/>
    </source>
</evidence>
<evidence type="ECO:0000256" key="1">
    <source>
        <dbReference type="SAM" id="MobiDB-lite"/>
    </source>
</evidence>
<protein>
    <submittedName>
        <fullName evidence="2">Uncharacterized protein</fullName>
    </submittedName>
</protein>
<sequence>GEYYHEFVPIESIMCPCDGNSYQDRAHVRECSDHLGHRWILRKVSEDIALPDILGTPEGIKALAKFLNETGAFTKTGRPPSRTGLPAYEDEPSPNFDPEPPDIA</sequence>
<reference evidence="2 3" key="1">
    <citation type="journal article" date="2019" name="Nat. Ecol. Evol.">
        <title>Megaphylogeny resolves global patterns of mushroom evolution.</title>
        <authorList>
            <person name="Varga T."/>
            <person name="Krizsan K."/>
            <person name="Foldi C."/>
            <person name="Dima B."/>
            <person name="Sanchez-Garcia M."/>
            <person name="Sanchez-Ramirez S."/>
            <person name="Szollosi G.J."/>
            <person name="Szarkandi J.G."/>
            <person name="Papp V."/>
            <person name="Albert L."/>
            <person name="Andreopoulos W."/>
            <person name="Angelini C."/>
            <person name="Antonin V."/>
            <person name="Barry K.W."/>
            <person name="Bougher N.L."/>
            <person name="Buchanan P."/>
            <person name="Buyck B."/>
            <person name="Bense V."/>
            <person name="Catcheside P."/>
            <person name="Chovatia M."/>
            <person name="Cooper J."/>
            <person name="Damon W."/>
            <person name="Desjardin D."/>
            <person name="Finy P."/>
            <person name="Geml J."/>
            <person name="Haridas S."/>
            <person name="Hughes K."/>
            <person name="Justo A."/>
            <person name="Karasinski D."/>
            <person name="Kautmanova I."/>
            <person name="Kiss B."/>
            <person name="Kocsube S."/>
            <person name="Kotiranta H."/>
            <person name="LaButti K.M."/>
            <person name="Lechner B.E."/>
            <person name="Liimatainen K."/>
            <person name="Lipzen A."/>
            <person name="Lukacs Z."/>
            <person name="Mihaltcheva S."/>
            <person name="Morgado L.N."/>
            <person name="Niskanen T."/>
            <person name="Noordeloos M.E."/>
            <person name="Ohm R.A."/>
            <person name="Ortiz-Santana B."/>
            <person name="Ovrebo C."/>
            <person name="Racz N."/>
            <person name="Riley R."/>
            <person name="Savchenko A."/>
            <person name="Shiryaev A."/>
            <person name="Soop K."/>
            <person name="Spirin V."/>
            <person name="Szebenyi C."/>
            <person name="Tomsovsky M."/>
            <person name="Tulloss R.E."/>
            <person name="Uehling J."/>
            <person name="Grigoriev I.V."/>
            <person name="Vagvolgyi C."/>
            <person name="Papp T."/>
            <person name="Martin F.M."/>
            <person name="Miettinen O."/>
            <person name="Hibbett D.S."/>
            <person name="Nagy L.G."/>
        </authorList>
    </citation>
    <scope>NUCLEOTIDE SEQUENCE [LARGE SCALE GENOMIC DNA]</scope>
    <source>
        <strain evidence="2 3">CBS 309.79</strain>
    </source>
</reference>
<feature type="non-terminal residue" evidence="2">
    <location>
        <position position="1"/>
    </location>
</feature>
<name>A0A5C3QHU9_9AGAR</name>
<dbReference type="STRING" id="1884261.A0A5C3QHU9"/>